<feature type="transmembrane region" description="Helical" evidence="1">
    <location>
        <begin position="158"/>
        <end position="179"/>
    </location>
</feature>
<keyword evidence="1" id="KW-0812">Transmembrane</keyword>
<reference evidence="2 3" key="1">
    <citation type="submission" date="2020-08" db="EMBL/GenBank/DDBJ databases">
        <title>Sequencing the genomes of 1000 actinobacteria strains.</title>
        <authorList>
            <person name="Klenk H.-P."/>
        </authorList>
    </citation>
    <scope>NUCLEOTIDE SEQUENCE [LARGE SCALE GENOMIC DNA]</scope>
    <source>
        <strain evidence="2 3">DSM 28967</strain>
    </source>
</reference>
<accession>A0A7W9MRN5</accession>
<feature type="transmembrane region" description="Helical" evidence="1">
    <location>
        <begin position="185"/>
        <end position="203"/>
    </location>
</feature>
<gene>
    <name evidence="2" type="ORF">HDA39_000046</name>
</gene>
<sequence length="225" mass="24246">MPSSSSEHRGSGLIARPGDRCDKSCNHTEEVGLRQLNPRQCIMRSHLLDASNWLVGLLSGLAYGVLFGLATRFLMGENWSAALIAGGATAPAFGLAMGLVNRRMKRLMAPVEGGALDRKQRGLALRAAQWGPIPDDPSVRAAAVEFARRQVAQADRRWARVTLIVGAVFLGLSSVLSLLDDDGDWLGVVLPLCGAATFVYLLFQPRLLRRRIAALSSNQPGDDSD</sequence>
<name>A0A7W9MRN5_9ACTN</name>
<evidence type="ECO:0000313" key="3">
    <source>
        <dbReference type="Proteomes" id="UP000549971"/>
    </source>
</evidence>
<keyword evidence="1" id="KW-0472">Membrane</keyword>
<proteinExistence type="predicted"/>
<keyword evidence="3" id="KW-1185">Reference proteome</keyword>
<comment type="caution">
    <text evidence="2">The sequence shown here is derived from an EMBL/GenBank/DDBJ whole genome shotgun (WGS) entry which is preliminary data.</text>
</comment>
<dbReference type="AlphaFoldDB" id="A0A7W9MRN5"/>
<organism evidence="2 3">
    <name type="scientific">Kribbella italica</name>
    <dbReference type="NCBI Taxonomy" id="1540520"/>
    <lineage>
        <taxon>Bacteria</taxon>
        <taxon>Bacillati</taxon>
        <taxon>Actinomycetota</taxon>
        <taxon>Actinomycetes</taxon>
        <taxon>Propionibacteriales</taxon>
        <taxon>Kribbellaceae</taxon>
        <taxon>Kribbella</taxon>
    </lineage>
</organism>
<dbReference type="RefSeq" id="WP_184793223.1">
    <property type="nucleotide sequence ID" value="NZ_JACHMY010000001.1"/>
</dbReference>
<evidence type="ECO:0000313" key="2">
    <source>
        <dbReference type="EMBL" id="MBB5833312.1"/>
    </source>
</evidence>
<dbReference type="Proteomes" id="UP000549971">
    <property type="component" value="Unassembled WGS sequence"/>
</dbReference>
<dbReference type="EMBL" id="JACHMY010000001">
    <property type="protein sequence ID" value="MBB5833312.1"/>
    <property type="molecule type" value="Genomic_DNA"/>
</dbReference>
<keyword evidence="1" id="KW-1133">Transmembrane helix</keyword>
<protein>
    <submittedName>
        <fullName evidence="2">Uncharacterized membrane protein (UPF0136 family)</fullName>
    </submittedName>
</protein>
<evidence type="ECO:0000256" key="1">
    <source>
        <dbReference type="SAM" id="Phobius"/>
    </source>
</evidence>
<feature type="transmembrane region" description="Helical" evidence="1">
    <location>
        <begin position="81"/>
        <end position="100"/>
    </location>
</feature>
<feature type="transmembrane region" description="Helical" evidence="1">
    <location>
        <begin position="53"/>
        <end position="75"/>
    </location>
</feature>